<evidence type="ECO:0000256" key="4">
    <source>
        <dbReference type="ARBA" id="ARBA00022898"/>
    </source>
</evidence>
<dbReference type="InterPro" id="IPR005814">
    <property type="entry name" value="Aminotrans_3"/>
</dbReference>
<keyword evidence="4 5" id="KW-0663">Pyridoxal phosphate</keyword>
<keyword evidence="3 6" id="KW-0808">Transferase</keyword>
<proteinExistence type="inferred from homology"/>
<keyword evidence="2 6" id="KW-0032">Aminotransferase</keyword>
<keyword evidence="7" id="KW-1185">Reference proteome</keyword>
<dbReference type="InterPro" id="IPR015421">
    <property type="entry name" value="PyrdxlP-dep_Trfase_major"/>
</dbReference>
<evidence type="ECO:0000256" key="3">
    <source>
        <dbReference type="ARBA" id="ARBA00022679"/>
    </source>
</evidence>
<evidence type="ECO:0000256" key="1">
    <source>
        <dbReference type="ARBA" id="ARBA00001933"/>
    </source>
</evidence>
<dbReference type="Gene3D" id="3.40.640.10">
    <property type="entry name" value="Type I PLP-dependent aspartate aminotransferase-like (Major domain)"/>
    <property type="match status" value="1"/>
</dbReference>
<dbReference type="GO" id="GO:0042802">
    <property type="term" value="F:identical protein binding"/>
    <property type="evidence" value="ECO:0007669"/>
    <property type="project" value="TreeGrafter"/>
</dbReference>
<protein>
    <submittedName>
        <fullName evidence="6">Acetylornithine aminotransferase</fullName>
    </submittedName>
</protein>
<dbReference type="CDD" id="cd00610">
    <property type="entry name" value="OAT_like"/>
    <property type="match status" value="1"/>
</dbReference>
<dbReference type="GO" id="GO:0030170">
    <property type="term" value="F:pyridoxal phosphate binding"/>
    <property type="evidence" value="ECO:0007669"/>
    <property type="project" value="InterPro"/>
</dbReference>
<dbReference type="EMBL" id="LRPC01000001">
    <property type="protein sequence ID" value="KYG77844.1"/>
    <property type="molecule type" value="Genomic_DNA"/>
</dbReference>
<dbReference type="AlphaFoldDB" id="A0A150XGN0"/>
<dbReference type="Gene3D" id="3.90.1150.10">
    <property type="entry name" value="Aspartate Aminotransferase, domain 1"/>
    <property type="match status" value="1"/>
</dbReference>
<dbReference type="InterPro" id="IPR049704">
    <property type="entry name" value="Aminotrans_3_PPA_site"/>
</dbReference>
<gene>
    <name evidence="6" type="ORF">AWW68_03490</name>
</gene>
<dbReference type="RefSeq" id="WP_068216622.1">
    <property type="nucleotide sequence ID" value="NZ_CP139724.1"/>
</dbReference>
<dbReference type="PROSITE" id="PS00600">
    <property type="entry name" value="AA_TRANSFER_CLASS_3"/>
    <property type="match status" value="1"/>
</dbReference>
<dbReference type="InterPro" id="IPR050103">
    <property type="entry name" value="Class-III_PLP-dep_AT"/>
</dbReference>
<dbReference type="InterPro" id="IPR015424">
    <property type="entry name" value="PyrdxlP-dep_Trfase"/>
</dbReference>
<dbReference type="GO" id="GO:0008483">
    <property type="term" value="F:transaminase activity"/>
    <property type="evidence" value="ECO:0007669"/>
    <property type="project" value="UniProtKB-KW"/>
</dbReference>
<evidence type="ECO:0000313" key="6">
    <source>
        <dbReference type="EMBL" id="KYG77844.1"/>
    </source>
</evidence>
<evidence type="ECO:0000256" key="5">
    <source>
        <dbReference type="RuleBase" id="RU003560"/>
    </source>
</evidence>
<comment type="cofactor">
    <cofactor evidence="1">
        <name>pyridoxal 5'-phosphate</name>
        <dbReference type="ChEBI" id="CHEBI:597326"/>
    </cofactor>
</comment>
<dbReference type="STRING" id="333140.AWW68_03490"/>
<accession>A0A150XGN0</accession>
<dbReference type="SUPFAM" id="SSF53383">
    <property type="entry name" value="PLP-dependent transferases"/>
    <property type="match status" value="1"/>
</dbReference>
<dbReference type="PANTHER" id="PTHR11986:SF79">
    <property type="entry name" value="ACETYLORNITHINE AMINOTRANSFERASE, MITOCHONDRIAL"/>
    <property type="match status" value="1"/>
</dbReference>
<dbReference type="Pfam" id="PF00202">
    <property type="entry name" value="Aminotran_3"/>
    <property type="match status" value="1"/>
</dbReference>
<dbReference type="FunFam" id="3.40.640.10:FF:000100">
    <property type="entry name" value="Putative acetylornithine aminotransferase"/>
    <property type="match status" value="1"/>
</dbReference>
<dbReference type="OrthoDB" id="9762089at2"/>
<evidence type="ECO:0000313" key="7">
    <source>
        <dbReference type="Proteomes" id="UP000075606"/>
    </source>
</evidence>
<dbReference type="PIRSF" id="PIRSF000521">
    <property type="entry name" value="Transaminase_4ab_Lys_Orn"/>
    <property type="match status" value="1"/>
</dbReference>
<sequence>MKLFDVYPLYDIEPVKALGSKLWDKDGTEYLDLYGGHAVISIGHTHPHYVKRLTDQLNALGFYSNAVQNSIQEELAAKLGEISNCEDYQLFLCSTGAEANENALKLASFHTGRKKVIAMKQAFHGRTSGAVAATDNPKIVAPFNADHQVVFVPMNDIEALKAELDDQTAAVIIEGMQGVAGIYVPSNDYLQQVSALCREAGALLIMDEVQSGAGRSGKFFAYQHSGIQPDVISLAKGIGNGFPVAMILIAPHIQPWHGMLGTTFGGNHLACAASLAVLEVIEQEKLMENAAELGEWLIAELKAIPQIKEVRGMGLMLGMSFDFPVAELRKNLLFAHKIFTGSAGDKNTMRLLPSLAVSKEELIQFLEALKIELNNLC</sequence>
<name>A0A150XGN0_9BACT</name>
<dbReference type="InterPro" id="IPR015422">
    <property type="entry name" value="PyrdxlP-dep_Trfase_small"/>
</dbReference>
<reference evidence="6 7" key="1">
    <citation type="submission" date="2016-01" db="EMBL/GenBank/DDBJ databases">
        <title>Genome sequencing of Roseivirga spongicola UST030701-084.</title>
        <authorList>
            <person name="Selvaratnam C."/>
            <person name="Thevarajoo S."/>
            <person name="Goh K.M."/>
            <person name="Ee R."/>
            <person name="Chan K.-G."/>
            <person name="Chong C.S."/>
        </authorList>
    </citation>
    <scope>NUCLEOTIDE SEQUENCE [LARGE SCALE GENOMIC DNA]</scope>
    <source>
        <strain evidence="6 7">UST030701-084</strain>
    </source>
</reference>
<comment type="caution">
    <text evidence="6">The sequence shown here is derived from an EMBL/GenBank/DDBJ whole genome shotgun (WGS) entry which is preliminary data.</text>
</comment>
<comment type="similarity">
    <text evidence="5">Belongs to the class-III pyridoxal-phosphate-dependent aminotransferase family.</text>
</comment>
<dbReference type="Proteomes" id="UP000075606">
    <property type="component" value="Unassembled WGS sequence"/>
</dbReference>
<evidence type="ECO:0000256" key="2">
    <source>
        <dbReference type="ARBA" id="ARBA00022576"/>
    </source>
</evidence>
<organism evidence="6 7">
    <name type="scientific">Roseivirga spongicola</name>
    <dbReference type="NCBI Taxonomy" id="333140"/>
    <lineage>
        <taxon>Bacteria</taxon>
        <taxon>Pseudomonadati</taxon>
        <taxon>Bacteroidota</taxon>
        <taxon>Cytophagia</taxon>
        <taxon>Cytophagales</taxon>
        <taxon>Roseivirgaceae</taxon>
        <taxon>Roseivirga</taxon>
    </lineage>
</organism>
<dbReference type="PANTHER" id="PTHR11986">
    <property type="entry name" value="AMINOTRANSFERASE CLASS III"/>
    <property type="match status" value="1"/>
</dbReference>